<dbReference type="EMBL" id="CP001344">
    <property type="protein sequence ID" value="ACL45959.1"/>
    <property type="molecule type" value="Genomic_DNA"/>
</dbReference>
<dbReference type="AlphaFoldDB" id="B8HSH6"/>
<sequence>MEYLININLVEDQGLVPAGAIVHRYGLTSAQTQLTSI</sequence>
<name>B8HSH6_CYAP4</name>
<reference evidence="1" key="1">
    <citation type="submission" date="2009-01" db="EMBL/GenBank/DDBJ databases">
        <title>Complete sequence of chromosome Cyanothece sp. PCC 7425.</title>
        <authorList>
            <consortium name="US DOE Joint Genome Institute"/>
            <person name="Lucas S."/>
            <person name="Copeland A."/>
            <person name="Lapidus A."/>
            <person name="Glavina del Rio T."/>
            <person name="Dalin E."/>
            <person name="Tice H."/>
            <person name="Bruce D."/>
            <person name="Goodwin L."/>
            <person name="Pitluck S."/>
            <person name="Sims D."/>
            <person name="Meineke L."/>
            <person name="Brettin T."/>
            <person name="Detter J.C."/>
            <person name="Han C."/>
            <person name="Larimer F."/>
            <person name="Land M."/>
            <person name="Hauser L."/>
            <person name="Kyrpides N."/>
            <person name="Ovchinnikova G."/>
            <person name="Liberton M."/>
            <person name="Stoeckel J."/>
            <person name="Banerjee A."/>
            <person name="Singh A."/>
            <person name="Page L."/>
            <person name="Sato H."/>
            <person name="Zhao L."/>
            <person name="Sherman L."/>
            <person name="Pakrasi H."/>
            <person name="Richardson P."/>
        </authorList>
    </citation>
    <scope>NUCLEOTIDE SEQUENCE</scope>
    <source>
        <strain evidence="1">PCC 7425</strain>
    </source>
</reference>
<protein>
    <submittedName>
        <fullName evidence="1">Uncharacterized protein</fullName>
    </submittedName>
</protein>
<proteinExistence type="predicted"/>
<dbReference type="KEGG" id="cyn:Cyan7425_3639"/>
<gene>
    <name evidence="1" type="ordered locus">Cyan7425_3639</name>
</gene>
<organism evidence="1">
    <name type="scientific">Cyanothece sp. (strain PCC 7425 / ATCC 29141)</name>
    <dbReference type="NCBI Taxonomy" id="395961"/>
    <lineage>
        <taxon>Bacteria</taxon>
        <taxon>Bacillati</taxon>
        <taxon>Cyanobacteriota</taxon>
        <taxon>Cyanophyceae</taxon>
        <taxon>Gomontiellales</taxon>
        <taxon>Cyanothecaceae</taxon>
        <taxon>Cyanothece</taxon>
    </lineage>
</organism>
<accession>B8HSH6</accession>
<dbReference type="HOGENOM" id="CLU_3342801_0_0_3"/>
<evidence type="ECO:0000313" key="1">
    <source>
        <dbReference type="EMBL" id="ACL45959.1"/>
    </source>
</evidence>